<dbReference type="GO" id="GO:0005524">
    <property type="term" value="F:ATP binding"/>
    <property type="evidence" value="ECO:0007669"/>
    <property type="project" value="UniProtKB-KW"/>
</dbReference>
<dbReference type="GO" id="GO:0009423">
    <property type="term" value="P:chorismate biosynthetic process"/>
    <property type="evidence" value="ECO:0007669"/>
    <property type="project" value="UniProtKB-UniPathway"/>
</dbReference>
<comment type="catalytic activity">
    <reaction evidence="12">
        <text>shikimate + ATP = 3-phosphoshikimate + ADP + H(+)</text>
        <dbReference type="Rhea" id="RHEA:13121"/>
        <dbReference type="ChEBI" id="CHEBI:15378"/>
        <dbReference type="ChEBI" id="CHEBI:30616"/>
        <dbReference type="ChEBI" id="CHEBI:36208"/>
        <dbReference type="ChEBI" id="CHEBI:145989"/>
        <dbReference type="ChEBI" id="CHEBI:456216"/>
        <dbReference type="EC" id="2.7.1.71"/>
    </reaction>
</comment>
<comment type="subcellular location">
    <subcellularLocation>
        <location evidence="2">Plastid</location>
        <location evidence="2">Chloroplast</location>
    </subcellularLocation>
</comment>
<comment type="pathway">
    <text evidence="3">Metabolic intermediate biosynthesis; chorismate biosynthesis; chorismate from D-erythrose 4-phosphate and phosphoenolpyruvate: step 5/7.</text>
</comment>
<evidence type="ECO:0000256" key="7">
    <source>
        <dbReference type="ARBA" id="ARBA00022679"/>
    </source>
</evidence>
<name>A9NUN9_PICSI</name>
<evidence type="ECO:0000256" key="3">
    <source>
        <dbReference type="ARBA" id="ARBA00004842"/>
    </source>
</evidence>
<comment type="similarity">
    <text evidence="4">Belongs to the shikimate kinase family.</text>
</comment>
<evidence type="ECO:0000256" key="11">
    <source>
        <dbReference type="ARBA" id="ARBA00023141"/>
    </source>
</evidence>
<keyword evidence="10" id="KW-0067">ATP-binding</keyword>
<dbReference type="Pfam" id="PF01202">
    <property type="entry name" value="SKI"/>
    <property type="match status" value="1"/>
</dbReference>
<reference evidence="13" key="1">
    <citation type="journal article" date="2008" name="BMC Genomics">
        <title>A conifer genomics resource of 200,000 spruce (Picea spp.) ESTs and 6,464 high-quality, sequence-finished full-length cDNAs for Sitka spruce (Picea sitchensis).</title>
        <authorList>
            <person name="Ralph S.G."/>
            <person name="Chun H.J."/>
            <person name="Kolosova N."/>
            <person name="Cooper D."/>
            <person name="Oddy C."/>
            <person name="Ritland C.E."/>
            <person name="Kirkpatrick R."/>
            <person name="Moore R."/>
            <person name="Barber S."/>
            <person name="Holt R.A."/>
            <person name="Jones S.J."/>
            <person name="Marra M.A."/>
            <person name="Douglas C.J."/>
            <person name="Ritland K."/>
            <person name="Bohlmann J."/>
        </authorList>
    </citation>
    <scope>NUCLEOTIDE SEQUENCE</scope>
    <source>
        <tissue evidence="13">Green portion of the leader tissue</tissue>
    </source>
</reference>
<keyword evidence="11" id="KW-0057">Aromatic amino acid biosynthesis</keyword>
<dbReference type="GO" id="GO:0009507">
    <property type="term" value="C:chloroplast"/>
    <property type="evidence" value="ECO:0007669"/>
    <property type="project" value="UniProtKB-SubCell"/>
</dbReference>
<evidence type="ECO:0000256" key="12">
    <source>
        <dbReference type="ARBA" id="ARBA00048567"/>
    </source>
</evidence>
<sequence>MAVFSMELGRIELGSSWKVQSHTYCPLQDARSRKKMLSVKFAGQWKGGELQRCNNLQVVIPEKRSVLNDARLPSFKPLSCTSNGRYALSEVKKDELSTWDHETLILKKKAEEIIPHLKGKCIYLVGMMGSGKTTVGKILSEVLGYYFFDSDQLVEEASGGASVAQIFKERNEQGFRDSESEVLKQLSTMYRLVIATGGGAVVRPQNWNYMRQGITVWLDVPLEALAARVVAVGTESRPLLGQASDDCYSQALTRLTKLYEDRAEAYKSSDVKVSLRDIAVELGNKDVARLSPTVIAIEALMEMSKIMTYRKLMNAARS</sequence>
<keyword evidence="6" id="KW-0028">Amino-acid biosynthesis</keyword>
<dbReference type="InterPro" id="IPR027417">
    <property type="entry name" value="P-loop_NTPase"/>
</dbReference>
<evidence type="ECO:0000256" key="2">
    <source>
        <dbReference type="ARBA" id="ARBA00004229"/>
    </source>
</evidence>
<evidence type="ECO:0000256" key="8">
    <source>
        <dbReference type="ARBA" id="ARBA00022741"/>
    </source>
</evidence>
<keyword evidence="8" id="KW-0547">Nucleotide-binding</keyword>
<dbReference type="PROSITE" id="PS01128">
    <property type="entry name" value="SHIKIMATE_KINASE"/>
    <property type="match status" value="1"/>
</dbReference>
<evidence type="ECO:0000256" key="10">
    <source>
        <dbReference type="ARBA" id="ARBA00022840"/>
    </source>
</evidence>
<keyword evidence="9" id="KW-0418">Kinase</keyword>
<dbReference type="GO" id="GO:0005829">
    <property type="term" value="C:cytosol"/>
    <property type="evidence" value="ECO:0007669"/>
    <property type="project" value="TreeGrafter"/>
</dbReference>
<dbReference type="Gene3D" id="3.40.50.300">
    <property type="entry name" value="P-loop containing nucleotide triphosphate hydrolases"/>
    <property type="match status" value="1"/>
</dbReference>
<dbReference type="GO" id="GO:0008652">
    <property type="term" value="P:amino acid biosynthetic process"/>
    <property type="evidence" value="ECO:0007669"/>
    <property type="project" value="UniProtKB-KW"/>
</dbReference>
<evidence type="ECO:0000313" key="13">
    <source>
        <dbReference type="EMBL" id="ABK24350.1"/>
    </source>
</evidence>
<dbReference type="PRINTS" id="PR01100">
    <property type="entry name" value="SHIKIMTKNASE"/>
</dbReference>
<dbReference type="GO" id="GO:0009073">
    <property type="term" value="P:aromatic amino acid family biosynthetic process"/>
    <property type="evidence" value="ECO:0007669"/>
    <property type="project" value="UniProtKB-KW"/>
</dbReference>
<dbReference type="FunFam" id="3.40.50.300:FF:001033">
    <property type="entry name" value="Shikimate kinase 2, chloroplastic"/>
    <property type="match status" value="1"/>
</dbReference>
<dbReference type="AlphaFoldDB" id="A9NUN9"/>
<dbReference type="SUPFAM" id="SSF52540">
    <property type="entry name" value="P-loop containing nucleoside triphosphate hydrolases"/>
    <property type="match status" value="1"/>
</dbReference>
<proteinExistence type="evidence at transcript level"/>
<dbReference type="InterPro" id="IPR023000">
    <property type="entry name" value="Shikimate_kinase_CS"/>
</dbReference>
<dbReference type="EMBL" id="EF085042">
    <property type="protein sequence ID" value="ABK24350.1"/>
    <property type="molecule type" value="mRNA"/>
</dbReference>
<dbReference type="HAMAP" id="MF_00109">
    <property type="entry name" value="Shikimate_kinase"/>
    <property type="match status" value="1"/>
</dbReference>
<evidence type="ECO:0000256" key="4">
    <source>
        <dbReference type="ARBA" id="ARBA00006997"/>
    </source>
</evidence>
<evidence type="ECO:0000256" key="5">
    <source>
        <dbReference type="ARBA" id="ARBA00012154"/>
    </source>
</evidence>
<dbReference type="InterPro" id="IPR000623">
    <property type="entry name" value="Shikimate_kinase/TSH1"/>
</dbReference>
<dbReference type="PANTHER" id="PTHR21087">
    <property type="entry name" value="SHIKIMATE KINASE"/>
    <property type="match status" value="1"/>
</dbReference>
<comment type="function">
    <text evidence="1">Catalyzes the specific phosphorylation of the 3-hydroxyl group of shikimic acid using ATP as a cosubstrate.</text>
</comment>
<dbReference type="PANTHER" id="PTHR21087:SF16">
    <property type="entry name" value="SHIKIMATE KINASE 1, CHLOROPLASTIC"/>
    <property type="match status" value="1"/>
</dbReference>
<dbReference type="InterPro" id="IPR031322">
    <property type="entry name" value="Shikimate/glucono_kinase"/>
</dbReference>
<accession>A9NUN9</accession>
<keyword evidence="7" id="KW-0808">Transferase</keyword>
<evidence type="ECO:0000256" key="6">
    <source>
        <dbReference type="ARBA" id="ARBA00022605"/>
    </source>
</evidence>
<dbReference type="CDD" id="cd00464">
    <property type="entry name" value="SK"/>
    <property type="match status" value="1"/>
</dbReference>
<evidence type="ECO:0000256" key="9">
    <source>
        <dbReference type="ARBA" id="ARBA00022777"/>
    </source>
</evidence>
<dbReference type="UniPathway" id="UPA00053">
    <property type="reaction ID" value="UER00088"/>
</dbReference>
<dbReference type="GO" id="GO:0004765">
    <property type="term" value="F:shikimate kinase activity"/>
    <property type="evidence" value="ECO:0007669"/>
    <property type="project" value="UniProtKB-EC"/>
</dbReference>
<evidence type="ECO:0000256" key="1">
    <source>
        <dbReference type="ARBA" id="ARBA00002641"/>
    </source>
</evidence>
<organism evidence="13">
    <name type="scientific">Picea sitchensis</name>
    <name type="common">Sitka spruce</name>
    <name type="synonym">Pinus sitchensis</name>
    <dbReference type="NCBI Taxonomy" id="3332"/>
    <lineage>
        <taxon>Eukaryota</taxon>
        <taxon>Viridiplantae</taxon>
        <taxon>Streptophyta</taxon>
        <taxon>Embryophyta</taxon>
        <taxon>Tracheophyta</taxon>
        <taxon>Spermatophyta</taxon>
        <taxon>Pinopsida</taxon>
        <taxon>Pinidae</taxon>
        <taxon>Conifers I</taxon>
        <taxon>Pinales</taxon>
        <taxon>Pinaceae</taxon>
        <taxon>Picea</taxon>
    </lineage>
</organism>
<dbReference type="EC" id="2.7.1.71" evidence="5"/>
<protein>
    <recommendedName>
        <fullName evidence="5">shikimate kinase</fullName>
        <ecNumber evidence="5">2.7.1.71</ecNumber>
    </recommendedName>
</protein>